<dbReference type="AlphaFoldDB" id="A0A420XVH1"/>
<protein>
    <recommendedName>
        <fullName evidence="3">ACT domain-containing protein</fullName>
    </recommendedName>
</protein>
<sequence>MVTVPTGAVKTAAPSLDLQPSLWRLRVEVDDSRGRLAALAMTLSRARANILTVAVHPLPAGGAVDELLLALPVGADPALLLRAAELAGGRGASVWPGDLHDYVDEPTRVLRLAGRLARDPGSLPAVLAELLRAHVATPLDEPASDDADGVLVDTMLVRSAGAGPLLLQRPGEPFTPAERSRAVALAALADVEEPGTQGCGPAVSSRP</sequence>
<gene>
    <name evidence="1" type="ORF">CLV35_0102</name>
</gene>
<proteinExistence type="predicted"/>
<keyword evidence="2" id="KW-1185">Reference proteome</keyword>
<evidence type="ECO:0000313" key="1">
    <source>
        <dbReference type="EMBL" id="RKS84285.1"/>
    </source>
</evidence>
<comment type="caution">
    <text evidence="1">The sequence shown here is derived from an EMBL/GenBank/DDBJ whole genome shotgun (WGS) entry which is preliminary data.</text>
</comment>
<organism evidence="1 2">
    <name type="scientific">Motilibacter peucedani</name>
    <dbReference type="NCBI Taxonomy" id="598650"/>
    <lineage>
        <taxon>Bacteria</taxon>
        <taxon>Bacillati</taxon>
        <taxon>Actinomycetota</taxon>
        <taxon>Actinomycetes</taxon>
        <taxon>Motilibacterales</taxon>
        <taxon>Motilibacteraceae</taxon>
        <taxon>Motilibacter</taxon>
    </lineage>
</organism>
<name>A0A420XVH1_9ACTN</name>
<evidence type="ECO:0008006" key="3">
    <source>
        <dbReference type="Google" id="ProtNLM"/>
    </source>
</evidence>
<dbReference type="EMBL" id="RBWV01000001">
    <property type="protein sequence ID" value="RKS84285.1"/>
    <property type="molecule type" value="Genomic_DNA"/>
</dbReference>
<reference evidence="1 2" key="1">
    <citation type="submission" date="2018-10" db="EMBL/GenBank/DDBJ databases">
        <title>Genomic Encyclopedia of Archaeal and Bacterial Type Strains, Phase II (KMG-II): from individual species to whole genera.</title>
        <authorList>
            <person name="Goeker M."/>
        </authorList>
    </citation>
    <scope>NUCLEOTIDE SEQUENCE [LARGE SCALE GENOMIC DNA]</scope>
    <source>
        <strain evidence="1 2">RP-AC37</strain>
    </source>
</reference>
<accession>A0A420XVH1</accession>
<evidence type="ECO:0000313" key="2">
    <source>
        <dbReference type="Proteomes" id="UP000281955"/>
    </source>
</evidence>
<dbReference type="Proteomes" id="UP000281955">
    <property type="component" value="Unassembled WGS sequence"/>
</dbReference>
<dbReference type="InParanoid" id="A0A420XVH1"/>